<name>A0A8T8DXL1_9EURY</name>
<feature type="region of interest" description="Disordered" evidence="1">
    <location>
        <begin position="25"/>
        <end position="52"/>
    </location>
</feature>
<dbReference type="GeneID" id="62876431"/>
<feature type="compositionally biased region" description="Low complexity" evidence="1">
    <location>
        <begin position="43"/>
        <end position="52"/>
    </location>
</feature>
<dbReference type="EMBL" id="CP069188">
    <property type="protein sequence ID" value="QRV14215.1"/>
    <property type="molecule type" value="Genomic_DNA"/>
</dbReference>
<evidence type="ECO:0000256" key="1">
    <source>
        <dbReference type="SAM" id="MobiDB-lite"/>
    </source>
</evidence>
<evidence type="ECO:0000313" key="3">
    <source>
        <dbReference type="Proteomes" id="UP000637819"/>
    </source>
</evidence>
<dbReference type="OrthoDB" id="326237at2157"/>
<protein>
    <submittedName>
        <fullName evidence="2">Uncharacterized protein</fullName>
    </submittedName>
</protein>
<dbReference type="AlphaFoldDB" id="A0A8T8DXL1"/>
<dbReference type="Proteomes" id="UP000637819">
    <property type="component" value="Chromosome"/>
</dbReference>
<gene>
    <name evidence="2" type="ORF">JMJ58_14865</name>
</gene>
<keyword evidence="3" id="KW-1185">Reference proteome</keyword>
<accession>A0A8T8DXL1</accession>
<proteinExistence type="predicted"/>
<sequence length="160" mass="16694">MPRSDNEAGLTQAVLTDLRSYDPLLEALGDSDSPGDATEQIRTPLTAPDPDDIPPALLIIDVQAVASADRGGTVLVDYEIEAGLTVTAGWIEGNRPGPNPEIAFSRILDAVSERANVGFGVDHLAPSDAGTGGGSGVLESPMEAGEKAAARLWQFEQSRN</sequence>
<reference evidence="2 3" key="1">
    <citation type="submission" date="2021-01" db="EMBL/GenBank/DDBJ databases">
        <title>Genome Sequence and Methylation Pattern of Haloterrigena salifodinae BOL5-1, An Extremely Halophilic Archaeon from a Bolivian Salt Mine.</title>
        <authorList>
            <person name="DasSarma P."/>
            <person name="Anton B.P."/>
            <person name="DasSarma S.L."/>
            <person name="von Ehrenheim H.A.L."/>
            <person name="Martinez F.L."/>
            <person name="Guzman D."/>
            <person name="Roberts R.J."/>
            <person name="DasSarma S."/>
        </authorList>
    </citation>
    <scope>NUCLEOTIDE SEQUENCE [LARGE SCALE GENOMIC DNA]</scope>
    <source>
        <strain evidence="2 3">BOL5-1</strain>
    </source>
</reference>
<dbReference type="KEGG" id="hsal:JMJ58_14865"/>
<dbReference type="RefSeq" id="WP_204747067.1">
    <property type="nucleotide sequence ID" value="NZ_CP069188.1"/>
</dbReference>
<organism evidence="2 3">
    <name type="scientific">Haloterrigena salifodinae</name>
    <dbReference type="NCBI Taxonomy" id="2675099"/>
    <lineage>
        <taxon>Archaea</taxon>
        <taxon>Methanobacteriati</taxon>
        <taxon>Methanobacteriota</taxon>
        <taxon>Stenosarchaea group</taxon>
        <taxon>Halobacteria</taxon>
        <taxon>Halobacteriales</taxon>
        <taxon>Natrialbaceae</taxon>
        <taxon>Haloterrigena</taxon>
    </lineage>
</organism>
<evidence type="ECO:0000313" key="2">
    <source>
        <dbReference type="EMBL" id="QRV14215.1"/>
    </source>
</evidence>